<feature type="compositionally biased region" description="Polar residues" evidence="1">
    <location>
        <begin position="19"/>
        <end position="35"/>
    </location>
</feature>
<dbReference type="Proteomes" id="UP001458880">
    <property type="component" value="Unassembled WGS sequence"/>
</dbReference>
<evidence type="ECO:0000256" key="1">
    <source>
        <dbReference type="SAM" id="MobiDB-lite"/>
    </source>
</evidence>
<reference evidence="2 3" key="1">
    <citation type="journal article" date="2024" name="BMC Genomics">
        <title>De novo assembly and annotation of Popillia japonica's genome with initial clues to its potential as an invasive pest.</title>
        <authorList>
            <person name="Cucini C."/>
            <person name="Boschi S."/>
            <person name="Funari R."/>
            <person name="Cardaioli E."/>
            <person name="Iannotti N."/>
            <person name="Marturano G."/>
            <person name="Paoli F."/>
            <person name="Bruttini M."/>
            <person name="Carapelli A."/>
            <person name="Frati F."/>
            <person name="Nardi F."/>
        </authorList>
    </citation>
    <scope>NUCLEOTIDE SEQUENCE [LARGE SCALE GENOMIC DNA]</scope>
    <source>
        <strain evidence="2">DMR45628</strain>
    </source>
</reference>
<feature type="compositionally biased region" description="Polar residues" evidence="1">
    <location>
        <begin position="49"/>
        <end position="71"/>
    </location>
</feature>
<evidence type="ECO:0000313" key="2">
    <source>
        <dbReference type="EMBL" id="KAK9709312.1"/>
    </source>
</evidence>
<accession>A0AAW1JXP6</accession>
<dbReference type="AlphaFoldDB" id="A0AAW1JXP6"/>
<sequence length="77" mass="8799">MRLHTEYHSRSKPGKHAALQTTIEQRTQHNSTRQTDALIGYGERYKRNNPANGSTPTEIWTRPNYESSKTPARSICA</sequence>
<proteinExistence type="predicted"/>
<organism evidence="2 3">
    <name type="scientific">Popillia japonica</name>
    <name type="common">Japanese beetle</name>
    <dbReference type="NCBI Taxonomy" id="7064"/>
    <lineage>
        <taxon>Eukaryota</taxon>
        <taxon>Metazoa</taxon>
        <taxon>Ecdysozoa</taxon>
        <taxon>Arthropoda</taxon>
        <taxon>Hexapoda</taxon>
        <taxon>Insecta</taxon>
        <taxon>Pterygota</taxon>
        <taxon>Neoptera</taxon>
        <taxon>Endopterygota</taxon>
        <taxon>Coleoptera</taxon>
        <taxon>Polyphaga</taxon>
        <taxon>Scarabaeiformia</taxon>
        <taxon>Scarabaeidae</taxon>
        <taxon>Rutelinae</taxon>
        <taxon>Popillia</taxon>
    </lineage>
</organism>
<comment type="caution">
    <text evidence="2">The sequence shown here is derived from an EMBL/GenBank/DDBJ whole genome shotgun (WGS) entry which is preliminary data.</text>
</comment>
<name>A0AAW1JXP6_POPJA</name>
<gene>
    <name evidence="2" type="ORF">QE152_g26689</name>
</gene>
<keyword evidence="3" id="KW-1185">Reference proteome</keyword>
<evidence type="ECO:0000313" key="3">
    <source>
        <dbReference type="Proteomes" id="UP001458880"/>
    </source>
</evidence>
<feature type="region of interest" description="Disordered" evidence="1">
    <location>
        <begin position="1"/>
        <end position="77"/>
    </location>
</feature>
<protein>
    <submittedName>
        <fullName evidence="2">Uncharacterized protein</fullName>
    </submittedName>
</protein>
<dbReference type="EMBL" id="JASPKY010000312">
    <property type="protein sequence ID" value="KAK9709312.1"/>
    <property type="molecule type" value="Genomic_DNA"/>
</dbReference>